<accession>A0A1E7L8H7</accession>
<dbReference type="Pfam" id="PF14433">
    <property type="entry name" value="SUKH-3"/>
    <property type="match status" value="1"/>
</dbReference>
<protein>
    <recommendedName>
        <fullName evidence="3">SUKH-3 domain containing protein</fullName>
    </recommendedName>
</protein>
<dbReference type="EMBL" id="LJGW01000135">
    <property type="protein sequence ID" value="OEV12525.1"/>
    <property type="molecule type" value="Genomic_DNA"/>
</dbReference>
<dbReference type="Proteomes" id="UP000176005">
    <property type="component" value="Unassembled WGS sequence"/>
</dbReference>
<name>A0A1E7L8H7_9ACTN</name>
<reference evidence="1 2" key="1">
    <citation type="journal article" date="2016" name="Front. Microbiol.">
        <title>Comparative Genomics Analysis of Streptomyces Species Reveals Their Adaptation to the Marine Environment and Their Diversity at the Genomic Level.</title>
        <authorList>
            <person name="Tian X."/>
            <person name="Zhang Z."/>
            <person name="Yang T."/>
            <person name="Chen M."/>
            <person name="Li J."/>
            <person name="Chen F."/>
            <person name="Yang J."/>
            <person name="Li W."/>
            <person name="Zhang B."/>
            <person name="Zhang Z."/>
            <person name="Wu J."/>
            <person name="Zhang C."/>
            <person name="Long L."/>
            <person name="Xiao J."/>
        </authorList>
    </citation>
    <scope>NUCLEOTIDE SEQUENCE [LARGE SCALE GENOMIC DNA]</scope>
    <source>
        <strain evidence="1 2">SCSIO 10429</strain>
    </source>
</reference>
<gene>
    <name evidence="1" type="ORF">AN218_07930</name>
</gene>
<evidence type="ECO:0008006" key="3">
    <source>
        <dbReference type="Google" id="ProtNLM"/>
    </source>
</evidence>
<dbReference type="RefSeq" id="WP_070016049.1">
    <property type="nucleotide sequence ID" value="NZ_LJGW01000135.1"/>
</dbReference>
<evidence type="ECO:0000313" key="1">
    <source>
        <dbReference type="EMBL" id="OEV12525.1"/>
    </source>
</evidence>
<organism evidence="1 2">
    <name type="scientific">Streptomyces nanshensis</name>
    <dbReference type="NCBI Taxonomy" id="518642"/>
    <lineage>
        <taxon>Bacteria</taxon>
        <taxon>Bacillati</taxon>
        <taxon>Actinomycetota</taxon>
        <taxon>Actinomycetes</taxon>
        <taxon>Kitasatosporales</taxon>
        <taxon>Streptomycetaceae</taxon>
        <taxon>Streptomyces</taxon>
    </lineage>
</organism>
<keyword evidence="2" id="KW-1185">Reference proteome</keyword>
<sequence>MSTSGPLPPHVAEVLSEAGWTQSWRADTSRWRDAFVDDGVDAHPAALEFLEKFGGLSVSISGPGITCARTPFAFDPALCDGEGDRFADWSAELGVRLFPIGELDNGHFFLGIDEYGVIYLVADWIARFGMWPEALDALVRGIQPETVAE</sequence>
<dbReference type="InterPro" id="IPR025850">
    <property type="entry name" value="SUKH-3"/>
</dbReference>
<evidence type="ECO:0000313" key="2">
    <source>
        <dbReference type="Proteomes" id="UP000176005"/>
    </source>
</evidence>
<comment type="caution">
    <text evidence="1">The sequence shown here is derived from an EMBL/GenBank/DDBJ whole genome shotgun (WGS) entry which is preliminary data.</text>
</comment>
<proteinExistence type="predicted"/>
<dbReference type="AlphaFoldDB" id="A0A1E7L8H7"/>